<dbReference type="InterPro" id="IPR050082">
    <property type="entry name" value="RNA_methyltr_RlmE"/>
</dbReference>
<keyword evidence="5" id="KW-0949">S-adenosyl-L-methionine</keyword>
<dbReference type="PANTHER" id="PTHR10920:SF18">
    <property type="entry name" value="RRNA METHYLTRANSFERASE 2, MITOCHONDRIAL"/>
    <property type="match status" value="1"/>
</dbReference>
<dbReference type="Proteomes" id="UP000235145">
    <property type="component" value="Unassembled WGS sequence"/>
</dbReference>
<sequence length="135" mass="15819">MSGFGTADFFYKEAQQLGYVARSTFKFSFNYGWNLEVQLLQIQKQYKLITPGSSVVDLGCAPGAWLQGGKRARAFLEYISFFDEFYAWFDMRGDRIEEFLMWQALNEVLFYYFVNSWKQGLCGHSTMNLFMCIHL</sequence>
<dbReference type="EMBL" id="NBSK02000005">
    <property type="protein sequence ID" value="KAJ0206545.1"/>
    <property type="molecule type" value="Genomic_DNA"/>
</dbReference>
<dbReference type="GO" id="GO:0008168">
    <property type="term" value="F:methyltransferase activity"/>
    <property type="evidence" value="ECO:0007669"/>
    <property type="project" value="UniProtKB-KW"/>
</dbReference>
<dbReference type="Gene3D" id="3.40.50.150">
    <property type="entry name" value="Vaccinia Virus protein VP39"/>
    <property type="match status" value="1"/>
</dbReference>
<feature type="domain" description="Ribosomal RNA methyltransferase FtsJ" evidence="7">
    <location>
        <begin position="39"/>
        <end position="67"/>
    </location>
</feature>
<keyword evidence="4" id="KW-0808">Transferase</keyword>
<evidence type="ECO:0000256" key="2">
    <source>
        <dbReference type="ARBA" id="ARBA00022552"/>
    </source>
</evidence>
<keyword evidence="2" id="KW-0698">rRNA processing</keyword>
<evidence type="ECO:0000256" key="4">
    <source>
        <dbReference type="ARBA" id="ARBA00022679"/>
    </source>
</evidence>
<dbReference type="Pfam" id="PF01728">
    <property type="entry name" value="FtsJ"/>
    <property type="match status" value="1"/>
</dbReference>
<dbReference type="AlphaFoldDB" id="A0A9R1XA40"/>
<proteinExistence type="inferred from homology"/>
<reference evidence="8 9" key="1">
    <citation type="journal article" date="2017" name="Nat. Commun.">
        <title>Genome assembly with in vitro proximity ligation data and whole-genome triplication in lettuce.</title>
        <authorList>
            <person name="Reyes-Chin-Wo S."/>
            <person name="Wang Z."/>
            <person name="Yang X."/>
            <person name="Kozik A."/>
            <person name="Arikit S."/>
            <person name="Song C."/>
            <person name="Xia L."/>
            <person name="Froenicke L."/>
            <person name="Lavelle D.O."/>
            <person name="Truco M.J."/>
            <person name="Xia R."/>
            <person name="Zhu S."/>
            <person name="Xu C."/>
            <person name="Xu H."/>
            <person name="Xu X."/>
            <person name="Cox K."/>
            <person name="Korf I."/>
            <person name="Meyers B.C."/>
            <person name="Michelmore R.W."/>
        </authorList>
    </citation>
    <scope>NUCLEOTIDE SEQUENCE [LARGE SCALE GENOMIC DNA]</scope>
    <source>
        <strain evidence="9">cv. Salinas</strain>
        <tissue evidence="8">Seedlings</tissue>
    </source>
</reference>
<evidence type="ECO:0000256" key="1">
    <source>
        <dbReference type="ARBA" id="ARBA00009258"/>
    </source>
</evidence>
<dbReference type="GO" id="GO:0032259">
    <property type="term" value="P:methylation"/>
    <property type="evidence" value="ECO:0007669"/>
    <property type="project" value="UniProtKB-KW"/>
</dbReference>
<keyword evidence="9" id="KW-1185">Reference proteome</keyword>
<comment type="similarity">
    <text evidence="1">Belongs to the class I-like SAM-binding methyltransferase superfamily. RNA methyltransferase RlmE family.</text>
</comment>
<evidence type="ECO:0000256" key="6">
    <source>
        <dbReference type="ARBA" id="ARBA00041184"/>
    </source>
</evidence>
<gene>
    <name evidence="8" type="ORF">LSAT_V11C500261570</name>
</gene>
<evidence type="ECO:0000256" key="5">
    <source>
        <dbReference type="ARBA" id="ARBA00022691"/>
    </source>
</evidence>
<dbReference type="SUPFAM" id="SSF53335">
    <property type="entry name" value="S-adenosyl-L-methionine-dependent methyltransferases"/>
    <property type="match status" value="1"/>
</dbReference>
<dbReference type="GO" id="GO:0006364">
    <property type="term" value="P:rRNA processing"/>
    <property type="evidence" value="ECO:0007669"/>
    <property type="project" value="UniProtKB-KW"/>
</dbReference>
<name>A0A9R1XA40_LACSA</name>
<evidence type="ECO:0000313" key="8">
    <source>
        <dbReference type="EMBL" id="KAJ0206545.1"/>
    </source>
</evidence>
<keyword evidence="3" id="KW-0489">Methyltransferase</keyword>
<dbReference type="PANTHER" id="PTHR10920">
    <property type="entry name" value="RIBOSOMAL RNA METHYLTRANSFERASE"/>
    <property type="match status" value="1"/>
</dbReference>
<comment type="caution">
    <text evidence="8">The sequence shown here is derived from an EMBL/GenBank/DDBJ whole genome shotgun (WGS) entry which is preliminary data.</text>
</comment>
<accession>A0A9R1XA40</accession>
<organism evidence="8 9">
    <name type="scientific">Lactuca sativa</name>
    <name type="common">Garden lettuce</name>
    <dbReference type="NCBI Taxonomy" id="4236"/>
    <lineage>
        <taxon>Eukaryota</taxon>
        <taxon>Viridiplantae</taxon>
        <taxon>Streptophyta</taxon>
        <taxon>Embryophyta</taxon>
        <taxon>Tracheophyta</taxon>
        <taxon>Spermatophyta</taxon>
        <taxon>Magnoliopsida</taxon>
        <taxon>eudicotyledons</taxon>
        <taxon>Gunneridae</taxon>
        <taxon>Pentapetalae</taxon>
        <taxon>asterids</taxon>
        <taxon>campanulids</taxon>
        <taxon>Asterales</taxon>
        <taxon>Asteraceae</taxon>
        <taxon>Cichorioideae</taxon>
        <taxon>Cichorieae</taxon>
        <taxon>Lactucinae</taxon>
        <taxon>Lactuca</taxon>
    </lineage>
</organism>
<evidence type="ECO:0000256" key="3">
    <source>
        <dbReference type="ARBA" id="ARBA00022603"/>
    </source>
</evidence>
<dbReference type="InterPro" id="IPR002877">
    <property type="entry name" value="RNA_MeTrfase_FtsJ_dom"/>
</dbReference>
<dbReference type="InterPro" id="IPR029063">
    <property type="entry name" value="SAM-dependent_MTases_sf"/>
</dbReference>
<protein>
    <recommendedName>
        <fullName evidence="6">rRNA methyltransferase 2, mitochondrial</fullName>
    </recommendedName>
</protein>
<evidence type="ECO:0000259" key="7">
    <source>
        <dbReference type="Pfam" id="PF01728"/>
    </source>
</evidence>
<evidence type="ECO:0000313" key="9">
    <source>
        <dbReference type="Proteomes" id="UP000235145"/>
    </source>
</evidence>